<dbReference type="EMBL" id="JACHOO010000011">
    <property type="protein sequence ID" value="MBB5754983.1"/>
    <property type="molecule type" value="Genomic_DNA"/>
</dbReference>
<keyword evidence="2" id="KW-1185">Reference proteome</keyword>
<dbReference type="Proteomes" id="UP000523821">
    <property type="component" value="Unassembled WGS sequence"/>
</dbReference>
<protein>
    <recommendedName>
        <fullName evidence="3">Orc1-like AAA ATPase domain-containing protein</fullName>
    </recommendedName>
</protein>
<proteinExistence type="predicted"/>
<gene>
    <name evidence="1" type="ORF">GGQ63_004080</name>
</gene>
<dbReference type="InterPro" id="IPR027417">
    <property type="entry name" value="P-loop_NTPase"/>
</dbReference>
<dbReference type="InterPro" id="IPR059206">
    <property type="entry name" value="Sll1717-like"/>
</dbReference>
<comment type="caution">
    <text evidence="1">The sequence shown here is derived from an EMBL/GenBank/DDBJ whole genome shotgun (WGS) entry which is preliminary data.</text>
</comment>
<name>A0A7W9FQL1_9HYPH</name>
<dbReference type="RefSeq" id="WP_183858412.1">
    <property type="nucleotide sequence ID" value="NZ_JACHOO010000011.1"/>
</dbReference>
<reference evidence="1 2" key="1">
    <citation type="submission" date="2020-08" db="EMBL/GenBank/DDBJ databases">
        <title>Genomic Encyclopedia of Type Strains, Phase IV (KMG-IV): sequencing the most valuable type-strain genomes for metagenomic binning, comparative biology and taxonomic classification.</title>
        <authorList>
            <person name="Goeker M."/>
        </authorList>
    </citation>
    <scope>NUCLEOTIDE SEQUENCE [LARGE SCALE GENOMIC DNA]</scope>
    <source>
        <strain evidence="1 2">DSM 16268</strain>
    </source>
</reference>
<accession>A0A7W9FQL1</accession>
<evidence type="ECO:0000313" key="1">
    <source>
        <dbReference type="EMBL" id="MBB5754983.1"/>
    </source>
</evidence>
<evidence type="ECO:0000313" key="2">
    <source>
        <dbReference type="Proteomes" id="UP000523821"/>
    </source>
</evidence>
<organism evidence="1 2">
    <name type="scientific">Prosthecomicrobium pneumaticum</name>
    <dbReference type="NCBI Taxonomy" id="81895"/>
    <lineage>
        <taxon>Bacteria</taxon>
        <taxon>Pseudomonadati</taxon>
        <taxon>Pseudomonadota</taxon>
        <taxon>Alphaproteobacteria</taxon>
        <taxon>Hyphomicrobiales</taxon>
        <taxon>Kaistiaceae</taxon>
        <taxon>Prosthecomicrobium</taxon>
    </lineage>
</organism>
<dbReference type="AlphaFoldDB" id="A0A7W9FQL1"/>
<evidence type="ECO:0008006" key="3">
    <source>
        <dbReference type="Google" id="ProtNLM"/>
    </source>
</evidence>
<dbReference type="SUPFAM" id="SSF52540">
    <property type="entry name" value="P-loop containing nucleoside triphosphate hydrolases"/>
    <property type="match status" value="1"/>
</dbReference>
<sequence length="486" mass="56354">MPVFNDDTLNTLFGTAAAEDDSLDRFKEYFYYNSTYDSINSDLPIRILVGHKGVGKSALLRRSQIGNSEKNQLSVWIRPNDIQELRDNSIDQSFNSIIERWKVGLTRIIALKIISRFQKDTIKLNDYLPEDRAIKHVISFVHDYVKKLVPSLSKVDAAIVDVFEKEKKIYIYIDDIDRGWTASKPDIVAISALLNAMRDLSSEDPRLKFRIGLRSDVYFLVRTSDESTDKIEQNVVWLTWSNHEILCIVAKRILTFFGEERDQREISKLDQSSISRNILSKIMDPVFHGRGHWSDRPIHNVLLSLTRARPRDLIKLLHGAGRRAYKEHREIISSMDFESSFESYSVERLQDIVLEFKTEVPDVEKLLLAMKPTKIEKRTSMSYLFTMDQLSSKINKARNNVNVRFTNGRHVTTRVIIQFLYKIDFITARIEEGGVIKRRYFDQSRFLASEVADFGFNWEIHPAYRWALQPNDVETVIASLDTISSS</sequence>
<dbReference type="NCBIfam" id="NF047389">
    <property type="entry name" value="ATPase_Sll1717"/>
    <property type="match status" value="1"/>
</dbReference>